<evidence type="ECO:0000313" key="2">
    <source>
        <dbReference type="Proteomes" id="UP000033881"/>
    </source>
</evidence>
<sequence length="29" mass="3481">MNFRTQKWKTVESATAREFGYFIELAKDL</sequence>
<accession>A0A0G0M7T1</accession>
<proteinExistence type="predicted"/>
<dbReference type="AlphaFoldDB" id="A0A0G0M7T1"/>
<dbReference type="EMBL" id="LBWB01000016">
    <property type="protein sequence ID" value="KKR00179.1"/>
    <property type="molecule type" value="Genomic_DNA"/>
</dbReference>
<reference evidence="1 2" key="1">
    <citation type="journal article" date="2015" name="Nature">
        <title>rRNA introns, odd ribosomes, and small enigmatic genomes across a large radiation of phyla.</title>
        <authorList>
            <person name="Brown C.T."/>
            <person name="Hug L.A."/>
            <person name="Thomas B.C."/>
            <person name="Sharon I."/>
            <person name="Castelle C.J."/>
            <person name="Singh A."/>
            <person name="Wilkins M.J."/>
            <person name="Williams K.H."/>
            <person name="Banfield J.F."/>
        </authorList>
    </citation>
    <scope>NUCLEOTIDE SEQUENCE [LARGE SCALE GENOMIC DNA]</scope>
</reference>
<gene>
    <name evidence="1" type="ORF">UT24_C0016G0068</name>
</gene>
<organism evidence="1 2">
    <name type="scientific">Candidatus Woesebacteria bacterium GW2011_GWB1_39_12</name>
    <dbReference type="NCBI Taxonomy" id="1618574"/>
    <lineage>
        <taxon>Bacteria</taxon>
        <taxon>Candidatus Woeseibacteriota</taxon>
    </lineage>
</organism>
<protein>
    <submittedName>
        <fullName evidence="1">Uncharacterized protein</fullName>
    </submittedName>
</protein>
<dbReference type="Proteomes" id="UP000033881">
    <property type="component" value="Unassembled WGS sequence"/>
</dbReference>
<comment type="caution">
    <text evidence="1">The sequence shown here is derived from an EMBL/GenBank/DDBJ whole genome shotgun (WGS) entry which is preliminary data.</text>
</comment>
<feature type="non-terminal residue" evidence="1">
    <location>
        <position position="29"/>
    </location>
</feature>
<evidence type="ECO:0000313" key="1">
    <source>
        <dbReference type="EMBL" id="KKR00179.1"/>
    </source>
</evidence>
<dbReference type="STRING" id="1618574.UT24_C0016G0068"/>
<name>A0A0G0M7T1_9BACT</name>